<comment type="caution">
    <text evidence="1">The sequence shown here is derived from an EMBL/GenBank/DDBJ whole genome shotgun (WGS) entry which is preliminary data.</text>
</comment>
<dbReference type="Proteomes" id="UP000299102">
    <property type="component" value="Unassembled WGS sequence"/>
</dbReference>
<proteinExistence type="predicted"/>
<protein>
    <submittedName>
        <fullName evidence="1">Uncharacterized protein</fullName>
    </submittedName>
</protein>
<evidence type="ECO:0000313" key="1">
    <source>
        <dbReference type="EMBL" id="GBP13123.1"/>
    </source>
</evidence>
<reference evidence="1 2" key="1">
    <citation type="journal article" date="2019" name="Commun. Biol.">
        <title>The bagworm genome reveals a unique fibroin gene that provides high tensile strength.</title>
        <authorList>
            <person name="Kono N."/>
            <person name="Nakamura H."/>
            <person name="Ohtoshi R."/>
            <person name="Tomita M."/>
            <person name="Numata K."/>
            <person name="Arakawa K."/>
        </authorList>
    </citation>
    <scope>NUCLEOTIDE SEQUENCE [LARGE SCALE GENOMIC DNA]</scope>
</reference>
<gene>
    <name evidence="1" type="ORF">EVAR_93089_1</name>
</gene>
<sequence length="214" mass="24443">MFIGSGPAVDIRHEIFQNVPRTGSNLTAGRWLPRYVLDHKRLHSYWLPRNSGFVGRRSNGRRFEMTSNPFNTAAHVVRGVGVLANEFSWGRQWITVFFSSTAVYDNSKRGSALRRRRRGLEFEKNFVSESLRESQKENFFGETVQRRLHSVGPAGRGASPHHCHSCVWRAQLFFFGFFFFFVHNANGLTLNGKAVAAETSIAFERSPWTDDGSR</sequence>
<accession>A0A4C1TF40</accession>
<keyword evidence="2" id="KW-1185">Reference proteome</keyword>
<evidence type="ECO:0000313" key="2">
    <source>
        <dbReference type="Proteomes" id="UP000299102"/>
    </source>
</evidence>
<dbReference type="EMBL" id="BGZK01000055">
    <property type="protein sequence ID" value="GBP13123.1"/>
    <property type="molecule type" value="Genomic_DNA"/>
</dbReference>
<organism evidence="1 2">
    <name type="scientific">Eumeta variegata</name>
    <name type="common">Bagworm moth</name>
    <name type="synonym">Eumeta japonica</name>
    <dbReference type="NCBI Taxonomy" id="151549"/>
    <lineage>
        <taxon>Eukaryota</taxon>
        <taxon>Metazoa</taxon>
        <taxon>Ecdysozoa</taxon>
        <taxon>Arthropoda</taxon>
        <taxon>Hexapoda</taxon>
        <taxon>Insecta</taxon>
        <taxon>Pterygota</taxon>
        <taxon>Neoptera</taxon>
        <taxon>Endopterygota</taxon>
        <taxon>Lepidoptera</taxon>
        <taxon>Glossata</taxon>
        <taxon>Ditrysia</taxon>
        <taxon>Tineoidea</taxon>
        <taxon>Psychidae</taxon>
        <taxon>Oiketicinae</taxon>
        <taxon>Eumeta</taxon>
    </lineage>
</organism>
<dbReference type="AlphaFoldDB" id="A0A4C1TF40"/>
<name>A0A4C1TF40_EUMVA</name>